<dbReference type="InterPro" id="IPR025724">
    <property type="entry name" value="GAG-pre-integrase_dom"/>
</dbReference>
<reference evidence="3" key="2">
    <citation type="submission" date="2022-01" db="EMBL/GenBank/DDBJ databases">
        <authorList>
            <person name="Yamashiro T."/>
            <person name="Shiraishi A."/>
            <person name="Satake H."/>
            <person name="Nakayama K."/>
        </authorList>
    </citation>
    <scope>NUCLEOTIDE SEQUENCE</scope>
</reference>
<dbReference type="Pfam" id="PF13976">
    <property type="entry name" value="gag_pre-integrs"/>
    <property type="match status" value="1"/>
</dbReference>
<sequence>MERCIYTYKGWMGLGLMDLSMGLDRASGMCTCPLSHYSGVPGRASGMSTCPLSYCLGVQGRAPGVLHYLRGQGAQIYTLSLEDMMKSSPICLLSKAPKTKSWLWHRRLSHLNFGSINEWAKQGIVRGLPKFKYAKDHLCSVCSLGKSKKHTHKPKSEDSIQEKLYLLHMDLCVPMRIESINGKKYVLVSVNDYSLFTWMKFLRSNDETHEFIIKFLKQVQVCLNATVRNIHTNNGTEFVNQTLKTYYEDVRISYQTLVLRTLQQNGVVERRNQTLVEAAHTMLIFSKAPLCLWSEAVATASPISDDTTGTPSSTTIDQDAPYVSTSPTTHGTQSFVISHGVEEQLQPARPRGIFNNQSKYALEILKKYSMDSSDLVDTLMVERTKLNEYLKGIPVDPTHYHGMVGSLICLTSSRPDLVFGVCMCSRYQAKPIKKHLHAVKHVFRYLKGTTNMGIWYSKDTGIALTAYADANHVGCQDTKRSTSGSAQFLDDRLVNYGFASSKIPLYCDNKSAIALCCNNVQHSKSKHIDVRYHFIKEQVENVIVNGDALVVASASAEGPIPPKTVEQKLSRPGLDKTYDRFQKLISQLEIHGEVISQEDANLKLPRSLPSAWNNIALIMRNKVDLDGMSMDDLYNNLKVYEAEIKSQSRSSSNSQNVAFVSLDDTCSTNEAVNTAHDVPAASLKRQASSSTYADDVLISFFVNQSNSPPLDNKDLVVLFHYSS</sequence>
<protein>
    <submittedName>
        <fullName evidence="3">Retrovirus-related pol polyprotein from transposon TNT 1-94</fullName>
    </submittedName>
</protein>
<reference evidence="3" key="1">
    <citation type="journal article" date="2022" name="Int. J. Mol. Sci.">
        <title>Draft Genome of Tanacetum Coccineum: Genomic Comparison of Closely Related Tanacetum-Family Plants.</title>
        <authorList>
            <person name="Yamashiro T."/>
            <person name="Shiraishi A."/>
            <person name="Nakayama K."/>
            <person name="Satake H."/>
        </authorList>
    </citation>
    <scope>NUCLEOTIDE SEQUENCE</scope>
</reference>
<accession>A0ABQ5EVS4</accession>
<dbReference type="SUPFAM" id="SSF53098">
    <property type="entry name" value="Ribonuclease H-like"/>
    <property type="match status" value="1"/>
</dbReference>
<proteinExistence type="predicted"/>
<name>A0ABQ5EVS4_9ASTR</name>
<evidence type="ECO:0000259" key="2">
    <source>
        <dbReference type="PROSITE" id="PS50994"/>
    </source>
</evidence>
<keyword evidence="4" id="KW-1185">Reference proteome</keyword>
<dbReference type="Pfam" id="PF14223">
    <property type="entry name" value="Retrotran_gag_2"/>
    <property type="match status" value="1"/>
</dbReference>
<dbReference type="Proteomes" id="UP001151760">
    <property type="component" value="Unassembled WGS sequence"/>
</dbReference>
<dbReference type="InterPro" id="IPR012337">
    <property type="entry name" value="RNaseH-like_sf"/>
</dbReference>
<dbReference type="InterPro" id="IPR001584">
    <property type="entry name" value="Integrase_cat-core"/>
</dbReference>
<dbReference type="PROSITE" id="PS50994">
    <property type="entry name" value="INTEGRASE"/>
    <property type="match status" value="1"/>
</dbReference>
<feature type="domain" description="Integrase catalytic" evidence="2">
    <location>
        <begin position="150"/>
        <end position="329"/>
    </location>
</feature>
<dbReference type="Gene3D" id="3.30.420.10">
    <property type="entry name" value="Ribonuclease H-like superfamily/Ribonuclease H"/>
    <property type="match status" value="1"/>
</dbReference>
<organism evidence="3 4">
    <name type="scientific">Tanacetum coccineum</name>
    <dbReference type="NCBI Taxonomy" id="301880"/>
    <lineage>
        <taxon>Eukaryota</taxon>
        <taxon>Viridiplantae</taxon>
        <taxon>Streptophyta</taxon>
        <taxon>Embryophyta</taxon>
        <taxon>Tracheophyta</taxon>
        <taxon>Spermatophyta</taxon>
        <taxon>Magnoliopsida</taxon>
        <taxon>eudicotyledons</taxon>
        <taxon>Gunneridae</taxon>
        <taxon>Pentapetalae</taxon>
        <taxon>asterids</taxon>
        <taxon>campanulids</taxon>
        <taxon>Asterales</taxon>
        <taxon>Asteraceae</taxon>
        <taxon>Asteroideae</taxon>
        <taxon>Anthemideae</taxon>
        <taxon>Anthemidinae</taxon>
        <taxon>Tanacetum</taxon>
    </lineage>
</organism>
<evidence type="ECO:0000313" key="3">
    <source>
        <dbReference type="EMBL" id="GJT55123.1"/>
    </source>
</evidence>
<dbReference type="PANTHER" id="PTHR42648:SF18">
    <property type="entry name" value="RETROTRANSPOSON, UNCLASSIFIED-LIKE PROTEIN"/>
    <property type="match status" value="1"/>
</dbReference>
<evidence type="ECO:0000256" key="1">
    <source>
        <dbReference type="SAM" id="MobiDB-lite"/>
    </source>
</evidence>
<gene>
    <name evidence="3" type="ORF">Tco_0990177</name>
</gene>
<dbReference type="CDD" id="cd09272">
    <property type="entry name" value="RNase_HI_RT_Ty1"/>
    <property type="match status" value="1"/>
</dbReference>
<evidence type="ECO:0000313" key="4">
    <source>
        <dbReference type="Proteomes" id="UP001151760"/>
    </source>
</evidence>
<dbReference type="PANTHER" id="PTHR42648">
    <property type="entry name" value="TRANSPOSASE, PUTATIVE-RELATED"/>
    <property type="match status" value="1"/>
</dbReference>
<dbReference type="InterPro" id="IPR039537">
    <property type="entry name" value="Retrotran_Ty1/copia-like"/>
</dbReference>
<comment type="caution">
    <text evidence="3">The sequence shown here is derived from an EMBL/GenBank/DDBJ whole genome shotgun (WGS) entry which is preliminary data.</text>
</comment>
<dbReference type="InterPro" id="IPR036397">
    <property type="entry name" value="RNaseH_sf"/>
</dbReference>
<feature type="compositionally biased region" description="Low complexity" evidence="1">
    <location>
        <begin position="303"/>
        <end position="317"/>
    </location>
</feature>
<feature type="region of interest" description="Disordered" evidence="1">
    <location>
        <begin position="303"/>
        <end position="329"/>
    </location>
</feature>
<dbReference type="EMBL" id="BQNB010016730">
    <property type="protein sequence ID" value="GJT55123.1"/>
    <property type="molecule type" value="Genomic_DNA"/>
</dbReference>